<evidence type="ECO:0000313" key="6">
    <source>
        <dbReference type="Proteomes" id="UP001055105"/>
    </source>
</evidence>
<gene>
    <name evidence="5" type="ORF">CE91St16_17970</name>
</gene>
<proteinExistence type="predicted"/>
<keyword evidence="2" id="KW-1015">Disulfide bond</keyword>
<dbReference type="Proteomes" id="UP001055105">
    <property type="component" value="Unassembled WGS sequence"/>
</dbReference>
<accession>A0AA37KQ31</accession>
<dbReference type="PROSITE" id="PS51257">
    <property type="entry name" value="PROKAR_LIPOPROTEIN"/>
    <property type="match status" value="1"/>
</dbReference>
<evidence type="ECO:0000256" key="1">
    <source>
        <dbReference type="ARBA" id="ARBA00022729"/>
    </source>
</evidence>
<name>A0AA37KQ31_9BACT</name>
<sequence length="388" mass="42604">MKLKYSLFALIALAVAGCQKAPVYDDVVYIAGAEGEVPTLSLTLDDQFPKELSVKVSSSIVVGHDTKVRLVTDPSKIEEYNTQYGKKGVMLPETNFVLKNTELTIPAGSFSAAEPLVVSVTKDEGLKEGVSYVIPLSIESVDGDLKVKEGFRTVFVEIGRIIIGPAADCSGSTYFKVDFAEGEQDKYDIYNLGEVTYEARINLQRWGGWCNTVMGLEENFCLRFVQDDFKGQLQLSGWGGTLMVPTGGIAVSLNKWTHVAAVFDGPNKKVSIYIDGVLACSADTNKTSLDLTQVYQDDSFRIANSCNDGRQLKGYISEARVWAKALNGNDLKNNMCYVDPATDGLLAYWRFNEKADGKKVEDDLTGHGYKATYSSSAMKWVDNVRCPE</sequence>
<dbReference type="RefSeq" id="WP_195290563.1">
    <property type="nucleotide sequence ID" value="NZ_AP025581.1"/>
</dbReference>
<keyword evidence="1 3" id="KW-0732">Signal</keyword>
<evidence type="ECO:0000313" key="5">
    <source>
        <dbReference type="EMBL" id="GKI18889.1"/>
    </source>
</evidence>
<dbReference type="InterPro" id="IPR013320">
    <property type="entry name" value="ConA-like_dom_sf"/>
</dbReference>
<dbReference type="GO" id="GO:0005975">
    <property type="term" value="P:carbohydrate metabolic process"/>
    <property type="evidence" value="ECO:0007669"/>
    <property type="project" value="UniProtKB-ARBA"/>
</dbReference>
<evidence type="ECO:0000256" key="3">
    <source>
        <dbReference type="SAM" id="SignalP"/>
    </source>
</evidence>
<dbReference type="GO" id="GO:0004553">
    <property type="term" value="F:hydrolase activity, hydrolyzing O-glycosyl compounds"/>
    <property type="evidence" value="ECO:0007669"/>
    <property type="project" value="UniProtKB-ARBA"/>
</dbReference>
<reference evidence="5" key="1">
    <citation type="submission" date="2022-01" db="EMBL/GenBank/DDBJ databases">
        <title>Novel bile acid biosynthetic pathways are enriched in the microbiome of centenarians.</title>
        <authorList>
            <person name="Sato Y."/>
            <person name="Atarashi K."/>
            <person name="Plichta R.D."/>
            <person name="Arai Y."/>
            <person name="Sasajima S."/>
            <person name="Kearney M.S."/>
            <person name="Suda W."/>
            <person name="Takeshita K."/>
            <person name="Sasaki T."/>
            <person name="Okamoto S."/>
            <person name="Skelly N.A."/>
            <person name="Okamura Y."/>
            <person name="Vlamakis H."/>
            <person name="Li Y."/>
            <person name="Tanoue T."/>
            <person name="Takei H."/>
            <person name="Nittono H."/>
            <person name="Narushima S."/>
            <person name="Irie J."/>
            <person name="Itoh H."/>
            <person name="Moriya K."/>
            <person name="Sugiura Y."/>
            <person name="Suematsu M."/>
            <person name="Moritoki N."/>
            <person name="Shibata S."/>
            <person name="Littman R.D."/>
            <person name="Fischbach A.M."/>
            <person name="Uwamino Y."/>
            <person name="Inoue T."/>
            <person name="Honda A."/>
            <person name="Hattori M."/>
            <person name="Murai T."/>
            <person name="Xavier J.R."/>
            <person name="Hirose N."/>
            <person name="Honda K."/>
        </authorList>
    </citation>
    <scope>NUCLEOTIDE SEQUENCE</scope>
    <source>
        <strain evidence="5">CE91-St16</strain>
    </source>
</reference>
<dbReference type="Pfam" id="PF13385">
    <property type="entry name" value="Laminin_G_3"/>
    <property type="match status" value="1"/>
</dbReference>
<evidence type="ECO:0000256" key="2">
    <source>
        <dbReference type="ARBA" id="ARBA00023157"/>
    </source>
</evidence>
<organism evidence="5 6">
    <name type="scientific">Alistipes finegoldii</name>
    <dbReference type="NCBI Taxonomy" id="214856"/>
    <lineage>
        <taxon>Bacteria</taxon>
        <taxon>Pseudomonadati</taxon>
        <taxon>Bacteroidota</taxon>
        <taxon>Bacteroidia</taxon>
        <taxon>Bacteroidales</taxon>
        <taxon>Rikenellaceae</taxon>
        <taxon>Alistipes</taxon>
    </lineage>
</organism>
<dbReference type="AlphaFoldDB" id="A0AA37KQ31"/>
<dbReference type="SUPFAM" id="SSF49899">
    <property type="entry name" value="Concanavalin A-like lectins/glucanases"/>
    <property type="match status" value="1"/>
</dbReference>
<dbReference type="SMART" id="SM00560">
    <property type="entry name" value="LamGL"/>
    <property type="match status" value="1"/>
</dbReference>
<dbReference type="InterPro" id="IPR006558">
    <property type="entry name" value="LamG-like"/>
</dbReference>
<dbReference type="Gene3D" id="2.60.120.200">
    <property type="match status" value="1"/>
</dbReference>
<protein>
    <recommendedName>
        <fullName evidence="4">LamG-like jellyroll fold domain-containing protein</fullName>
    </recommendedName>
</protein>
<dbReference type="GeneID" id="79837824"/>
<feature type="signal peptide" evidence="3">
    <location>
        <begin position="1"/>
        <end position="20"/>
    </location>
</feature>
<feature type="domain" description="LamG-like jellyroll fold" evidence="4">
    <location>
        <begin position="193"/>
        <end position="330"/>
    </location>
</feature>
<dbReference type="Gene3D" id="2.60.40.1740">
    <property type="entry name" value="hypothetical protein (bacova_03559)"/>
    <property type="match status" value="1"/>
</dbReference>
<dbReference type="Pfam" id="PF08522">
    <property type="entry name" value="BT_3987-like_N"/>
    <property type="match status" value="1"/>
</dbReference>
<evidence type="ECO:0000259" key="4">
    <source>
        <dbReference type="SMART" id="SM00560"/>
    </source>
</evidence>
<dbReference type="EMBL" id="BQOL01000001">
    <property type="protein sequence ID" value="GKI18889.1"/>
    <property type="molecule type" value="Genomic_DNA"/>
</dbReference>
<dbReference type="InterPro" id="IPR013728">
    <property type="entry name" value="BT_3987-like_N"/>
</dbReference>
<comment type="caution">
    <text evidence="5">The sequence shown here is derived from an EMBL/GenBank/DDBJ whole genome shotgun (WGS) entry which is preliminary data.</text>
</comment>
<feature type="chain" id="PRO_5041352072" description="LamG-like jellyroll fold domain-containing protein" evidence="3">
    <location>
        <begin position="21"/>
        <end position="388"/>
    </location>
</feature>